<dbReference type="PANTHER" id="PTHR40661:SF1">
    <property type="entry name" value="HTH CRO_C1-TYPE DOMAIN-CONTAINING PROTEIN"/>
    <property type="match status" value="1"/>
</dbReference>
<dbReference type="EMBL" id="CP007775">
    <property type="protein sequence ID" value="AJD01509.1"/>
    <property type="molecule type" value="Genomic_DNA"/>
</dbReference>
<dbReference type="Proteomes" id="UP000031130">
    <property type="component" value="Chromosome"/>
</dbReference>
<evidence type="ECO:0000256" key="2">
    <source>
        <dbReference type="ARBA" id="ARBA00023125"/>
    </source>
</evidence>
<dbReference type="PANTHER" id="PTHR40661">
    <property type="match status" value="1"/>
</dbReference>
<accession>A0A0A8HUB8</accession>
<dbReference type="Gene3D" id="2.10.109.10">
    <property type="entry name" value="Umud Fragment, subunit A"/>
    <property type="match status" value="1"/>
</dbReference>
<protein>
    <submittedName>
        <fullName evidence="5">Peptidase S24 LexA-like protein</fullName>
    </submittedName>
</protein>
<reference evidence="5 6" key="1">
    <citation type="journal article" date="2014" name="Genome Biol. Evol.">
        <title>Comparative Genomics of the Campylobacter lari Group.</title>
        <authorList>
            <person name="Miller W.G."/>
            <person name="Yee E."/>
            <person name="Chapman M.H."/>
            <person name="Smith T.P."/>
            <person name="Bono J.L."/>
            <person name="Huynh S."/>
            <person name="Parker C.T."/>
            <person name="Vandamme P."/>
            <person name="Luong K."/>
            <person name="Korlach J."/>
        </authorList>
    </citation>
    <scope>NUCLEOTIDE SEQUENCE [LARGE SCALE GENOMIC DNA]</scope>
    <source>
        <strain evidence="6">RM3659</strain>
    </source>
</reference>
<keyword evidence="1" id="KW-0805">Transcription regulation</keyword>
<dbReference type="AlphaFoldDB" id="A0A0A8HUB8"/>
<evidence type="ECO:0000256" key="1">
    <source>
        <dbReference type="ARBA" id="ARBA00023015"/>
    </source>
</evidence>
<organism evidence="5 6">
    <name type="scientific">Campylobacter lari NCTC 11845</name>
    <dbReference type="NCBI Taxonomy" id="1388749"/>
    <lineage>
        <taxon>Bacteria</taxon>
        <taxon>Pseudomonadati</taxon>
        <taxon>Campylobacterota</taxon>
        <taxon>Epsilonproteobacteria</taxon>
        <taxon>Campylobacterales</taxon>
        <taxon>Campylobacteraceae</taxon>
        <taxon>Campylobacter</taxon>
    </lineage>
</organism>
<name>A0A0A8HUB8_CAMLA</name>
<keyword evidence="3" id="KW-0804">Transcription</keyword>
<dbReference type="CDD" id="cd06529">
    <property type="entry name" value="S24_LexA-like"/>
    <property type="match status" value="1"/>
</dbReference>
<dbReference type="Pfam" id="PF00717">
    <property type="entry name" value="Peptidase_S24"/>
    <property type="match status" value="1"/>
</dbReference>
<sequence length="240" mass="27914">MARKDKTIDYLFNKDKFQFYLRNREKKITYQNLIEILYKHGIEYTEPGIKKWFVKNGRTEPPMGVIKVICDELNIPFDEIITQDIFKNYNQIEFKYYPDVSASAGYGVLAQDINYTSICVDGSFLKEILDIPIKKSYDIIKINGDSMEPLLTHGDFVVIDRSKNTLGAISSADIVIFRQGEDLYCKKIKKEAFCDFIYLVSENKDYKEVKISDFAQCEIIGVVVSKMTVETFKNFIEFVR</sequence>
<dbReference type="InterPro" id="IPR036286">
    <property type="entry name" value="LexA/Signal_pep-like_sf"/>
</dbReference>
<proteinExistence type="predicted"/>
<evidence type="ECO:0000259" key="4">
    <source>
        <dbReference type="Pfam" id="PF00717"/>
    </source>
</evidence>
<dbReference type="RefSeq" id="WP_039625741.1">
    <property type="nucleotide sequence ID" value="NZ_CP007775.1"/>
</dbReference>
<dbReference type="OrthoDB" id="5363392at2"/>
<evidence type="ECO:0000313" key="6">
    <source>
        <dbReference type="Proteomes" id="UP000031130"/>
    </source>
</evidence>
<evidence type="ECO:0000256" key="3">
    <source>
        <dbReference type="ARBA" id="ARBA00023163"/>
    </source>
</evidence>
<dbReference type="InterPro" id="IPR039418">
    <property type="entry name" value="LexA-like"/>
</dbReference>
<keyword evidence="2" id="KW-0238">DNA-binding</keyword>
<gene>
    <name evidence="5" type="ORF">UPTC3659_0657</name>
</gene>
<dbReference type="GO" id="GO:0003677">
    <property type="term" value="F:DNA binding"/>
    <property type="evidence" value="ECO:0007669"/>
    <property type="project" value="UniProtKB-KW"/>
</dbReference>
<feature type="domain" description="Peptidase S24/S26A/S26B/S26C" evidence="4">
    <location>
        <begin position="102"/>
        <end position="224"/>
    </location>
</feature>
<dbReference type="InterPro" id="IPR015927">
    <property type="entry name" value="Peptidase_S24_S26A/B/C"/>
</dbReference>
<dbReference type="HOGENOM" id="CLU_066192_1_9_7"/>
<dbReference type="SUPFAM" id="SSF51306">
    <property type="entry name" value="LexA/Signal peptidase"/>
    <property type="match status" value="1"/>
</dbReference>
<evidence type="ECO:0000313" key="5">
    <source>
        <dbReference type="EMBL" id="AJD01509.1"/>
    </source>
</evidence>
<dbReference type="KEGG" id="cln:UPTC3659_0657"/>